<accession>D1YW54</accession>
<reference evidence="2" key="3">
    <citation type="journal article" date="2011" name="PLoS ONE">
        <title>Genome sequence of a mesophilic hydrogenotrophic methanogen Methanocella paludicola, the first cultivated representative of the order Methanocellales.</title>
        <authorList>
            <person name="Sakai S."/>
            <person name="Takaki Y."/>
            <person name="Shimamura S."/>
            <person name="Sekine M."/>
            <person name="Tajima T."/>
            <person name="Kosugi H."/>
            <person name="Ichikawa N."/>
            <person name="Tasumi E."/>
            <person name="Hiraki A.T."/>
            <person name="Shimizu A."/>
            <person name="Kato Y."/>
            <person name="Nishiko R."/>
            <person name="Mori K."/>
            <person name="Fujita N."/>
            <person name="Imachi H."/>
            <person name="Takai K."/>
        </authorList>
    </citation>
    <scope>NUCLEOTIDE SEQUENCE [LARGE SCALE GENOMIC DNA]</scope>
    <source>
        <strain evidence="2">DSM 17711 / JCM 13418 / NBRC 101707 / SANAE</strain>
    </source>
</reference>
<dbReference type="Proteomes" id="UP000001882">
    <property type="component" value="Chromosome"/>
</dbReference>
<dbReference type="AlphaFoldDB" id="D1YW54"/>
<sequence>MPGFFMPTPRALYIGDKNMCISCGCGQPNDNHGKSELITMDELQKAAKAANQSVDDAAKNIAESVGLSCK</sequence>
<name>D1YW54_METPS</name>
<evidence type="ECO:0000313" key="1">
    <source>
        <dbReference type="EMBL" id="BAI60676.1"/>
    </source>
</evidence>
<dbReference type="EMBL" id="AP011532">
    <property type="protein sequence ID" value="BAI60676.1"/>
    <property type="molecule type" value="Genomic_DNA"/>
</dbReference>
<dbReference type="eggNOG" id="arCOG13241">
    <property type="taxonomic scope" value="Archaea"/>
</dbReference>
<dbReference type="InParanoid" id="D1YW54"/>
<dbReference type="KEGG" id="mpd:MCP_0604"/>
<reference evidence="1 2" key="1">
    <citation type="journal article" date="2007" name="Appl. Environ. Microbiol.">
        <title>Isolation of key methanogens for global methane emission from rice paddy fields: a novel isolate affiliated with the clone cluster rice cluster I.</title>
        <authorList>
            <person name="Sakai S."/>
            <person name="Imachi H."/>
            <person name="Sekiguchi Y."/>
            <person name="Ohashi A."/>
            <person name="Harada H."/>
            <person name="Kamagata Y."/>
        </authorList>
    </citation>
    <scope>NUCLEOTIDE SEQUENCE [LARGE SCALE GENOMIC DNA]</scope>
    <source>
        <strain evidence="2">DSM 17711 / JCM 13418 / NBRC 101707 / SANAE</strain>
    </source>
</reference>
<keyword evidence="2" id="KW-1185">Reference proteome</keyword>
<proteinExistence type="predicted"/>
<gene>
    <name evidence="1" type="ordered locus">MCP_0604</name>
</gene>
<evidence type="ECO:0000313" key="2">
    <source>
        <dbReference type="Proteomes" id="UP000001882"/>
    </source>
</evidence>
<organism evidence="1 2">
    <name type="scientific">Methanocella paludicola (strain DSM 17711 / JCM 13418 / NBRC 101707 / SANAE)</name>
    <dbReference type="NCBI Taxonomy" id="304371"/>
    <lineage>
        <taxon>Archaea</taxon>
        <taxon>Methanobacteriati</taxon>
        <taxon>Methanobacteriota</taxon>
        <taxon>Stenosarchaea group</taxon>
        <taxon>Methanomicrobia</taxon>
        <taxon>Methanocellales</taxon>
        <taxon>Methanocellaceae</taxon>
        <taxon>Methanocella</taxon>
    </lineage>
</organism>
<protein>
    <submittedName>
        <fullName evidence="1">Uncharacterized protein</fullName>
    </submittedName>
</protein>
<reference evidence="1 2" key="2">
    <citation type="journal article" date="2008" name="Int. J. Syst. Evol. Microbiol.">
        <title>Methanocella paludicola gen. nov., sp. nov., a methane-producing archaeon, the first isolate of the lineage 'Rice Cluster I', and proposal of the new archaeal order Methanocellales ord. nov.</title>
        <authorList>
            <person name="Sakai S."/>
            <person name="Imachi H."/>
            <person name="Hanada S."/>
            <person name="Ohashi A."/>
            <person name="Harada H."/>
            <person name="Kamagata Y."/>
        </authorList>
    </citation>
    <scope>NUCLEOTIDE SEQUENCE [LARGE SCALE GENOMIC DNA]</scope>
    <source>
        <strain evidence="2">DSM 17711 / JCM 13418 / NBRC 101707 / SANAE</strain>
    </source>
</reference>